<sequence length="118" mass="12827">PSDIFTGFIVALLAYCTDRLSHPWSITTLEDLADEFSGSSSSRDVSPNPVDVDRQRGGSRRSGETEEGERIDSFCLQLFPIVLDVMESCPSPKQSAVFRQASRCIAACIDRCGHGGSL</sequence>
<feature type="region of interest" description="Disordered" evidence="1">
    <location>
        <begin position="36"/>
        <end position="68"/>
    </location>
</feature>
<dbReference type="AlphaFoldDB" id="A0A0J7YN61"/>
<feature type="non-terminal residue" evidence="2">
    <location>
        <position position="1"/>
    </location>
</feature>
<protein>
    <submittedName>
        <fullName evidence="2">Uncharacterized protein</fullName>
    </submittedName>
</protein>
<dbReference type="EMBL" id="KQ116240">
    <property type="protein sequence ID" value="KMS65024.1"/>
    <property type="molecule type" value="Genomic_DNA"/>
</dbReference>
<proteinExistence type="predicted"/>
<accession>A0A0J7YN61</accession>
<organism evidence="2 3">
    <name type="scientific">Beta vulgaris subsp. vulgaris</name>
    <name type="common">Beet</name>
    <dbReference type="NCBI Taxonomy" id="3555"/>
    <lineage>
        <taxon>Eukaryota</taxon>
        <taxon>Viridiplantae</taxon>
        <taxon>Streptophyta</taxon>
        <taxon>Embryophyta</taxon>
        <taxon>Tracheophyta</taxon>
        <taxon>Spermatophyta</taxon>
        <taxon>Magnoliopsida</taxon>
        <taxon>eudicotyledons</taxon>
        <taxon>Gunneridae</taxon>
        <taxon>Pentapetalae</taxon>
        <taxon>Caryophyllales</taxon>
        <taxon>Chenopodiaceae</taxon>
        <taxon>Betoideae</taxon>
        <taxon>Beta</taxon>
    </lineage>
</organism>
<reference evidence="2 3" key="1">
    <citation type="journal article" date="2014" name="Nature">
        <title>The genome of the recently domesticated crop plant sugar beet (Beta vulgaris).</title>
        <authorList>
            <person name="Dohm J.C."/>
            <person name="Minoche A.E."/>
            <person name="Holtgrawe D."/>
            <person name="Capella-Gutierrez S."/>
            <person name="Zakrzewski F."/>
            <person name="Tafer H."/>
            <person name="Rupp O."/>
            <person name="Sorensen T.R."/>
            <person name="Stracke R."/>
            <person name="Reinhardt R."/>
            <person name="Goesmann A."/>
            <person name="Kraft T."/>
            <person name="Schulz B."/>
            <person name="Stadler P.F."/>
            <person name="Schmidt T."/>
            <person name="Gabaldon T."/>
            <person name="Lehrach H."/>
            <person name="Weisshaar B."/>
            <person name="Himmelbauer H."/>
        </authorList>
    </citation>
    <scope>NUCLEOTIDE SEQUENCE [LARGE SCALE GENOMIC DNA]</scope>
    <source>
        <tissue evidence="2">Taproot</tissue>
    </source>
</reference>
<gene>
    <name evidence="2" type="ORF">BVRB_040230</name>
</gene>
<dbReference type="Proteomes" id="UP000035740">
    <property type="component" value="Unassembled WGS sequence"/>
</dbReference>
<keyword evidence="3" id="KW-1185">Reference proteome</keyword>
<evidence type="ECO:0000313" key="2">
    <source>
        <dbReference type="EMBL" id="KMS65024.1"/>
    </source>
</evidence>
<dbReference type="Gramene" id="KMS65024">
    <property type="protein sequence ID" value="KMS65024"/>
    <property type="gene ID" value="BVRB_040230"/>
</dbReference>
<evidence type="ECO:0000256" key="1">
    <source>
        <dbReference type="SAM" id="MobiDB-lite"/>
    </source>
</evidence>
<feature type="compositionally biased region" description="Basic and acidic residues" evidence="1">
    <location>
        <begin position="51"/>
        <end position="68"/>
    </location>
</feature>
<name>A0A0J7YN61_BETVV</name>
<evidence type="ECO:0000313" key="3">
    <source>
        <dbReference type="Proteomes" id="UP000035740"/>
    </source>
</evidence>